<dbReference type="InterPro" id="IPR001214">
    <property type="entry name" value="SET_dom"/>
</dbReference>
<dbReference type="GO" id="GO:0042054">
    <property type="term" value="F:histone methyltransferase activity"/>
    <property type="evidence" value="ECO:0007669"/>
    <property type="project" value="InterPro"/>
</dbReference>
<keyword evidence="5" id="KW-0479">Metal-binding</keyword>
<dbReference type="GO" id="GO:0008270">
    <property type="term" value="F:zinc ion binding"/>
    <property type="evidence" value="ECO:0007669"/>
    <property type="project" value="UniProtKB-KW"/>
</dbReference>
<dbReference type="GO" id="GO:0010468">
    <property type="term" value="P:regulation of gene expression"/>
    <property type="evidence" value="ECO:0007669"/>
    <property type="project" value="TreeGrafter"/>
</dbReference>
<evidence type="ECO:0000256" key="9">
    <source>
        <dbReference type="ARBA" id="ARBA00023015"/>
    </source>
</evidence>
<keyword evidence="10" id="KW-0238">DNA-binding</keyword>
<dbReference type="GO" id="GO:0008170">
    <property type="term" value="F:N-methyltransferase activity"/>
    <property type="evidence" value="ECO:0007669"/>
    <property type="project" value="UniProtKB-ARBA"/>
</dbReference>
<dbReference type="GO" id="GO:0005634">
    <property type="term" value="C:nucleus"/>
    <property type="evidence" value="ECO:0007669"/>
    <property type="project" value="UniProtKB-SubCell"/>
</dbReference>
<evidence type="ECO:0000256" key="5">
    <source>
        <dbReference type="ARBA" id="ARBA00022723"/>
    </source>
</evidence>
<dbReference type="GO" id="GO:0032259">
    <property type="term" value="P:methylation"/>
    <property type="evidence" value="ECO:0007669"/>
    <property type="project" value="UniProtKB-KW"/>
</dbReference>
<keyword evidence="2" id="KW-0489">Methyltransferase</keyword>
<evidence type="ECO:0000313" key="14">
    <source>
        <dbReference type="EMBL" id="CAK1553221.1"/>
    </source>
</evidence>
<evidence type="ECO:0000256" key="7">
    <source>
        <dbReference type="ARBA" id="ARBA00022771"/>
    </source>
</evidence>
<comment type="subcellular location">
    <subcellularLocation>
        <location evidence="1">Nucleus</location>
    </subcellularLocation>
</comment>
<dbReference type="Proteomes" id="UP001497472">
    <property type="component" value="Unassembled WGS sequence"/>
</dbReference>
<keyword evidence="7" id="KW-0863">Zinc-finger</keyword>
<keyword evidence="4" id="KW-0949">S-adenosyl-L-methionine</keyword>
<dbReference type="GO" id="GO:0003677">
    <property type="term" value="F:DNA binding"/>
    <property type="evidence" value="ECO:0007669"/>
    <property type="project" value="UniProtKB-KW"/>
</dbReference>
<dbReference type="PANTHER" id="PTHR16515">
    <property type="entry name" value="PR DOMAIN ZINC FINGER PROTEIN"/>
    <property type="match status" value="1"/>
</dbReference>
<evidence type="ECO:0000256" key="2">
    <source>
        <dbReference type="ARBA" id="ARBA00022603"/>
    </source>
</evidence>
<proteinExistence type="predicted"/>
<accession>A0AAV1JXT9</accession>
<dbReference type="PANTHER" id="PTHR16515:SF49">
    <property type="entry name" value="GASTRULA ZINC FINGER PROTEIN XLCGF49.1-LIKE-RELATED"/>
    <property type="match status" value="1"/>
</dbReference>
<keyword evidence="12" id="KW-0539">Nucleus</keyword>
<sequence length="316" mass="35648">MSHFNLRKKPRISYYEVEELNMDEYVYAGLGVFAKSPIPSDARFGPYRGRISESAGSNYCWQLYDKHNKPTHVVDASDANNSNWMRYVNCSRHRSEQNLVAFQYQGQMYYRTIKLIPPHTELLVFYGVQFAVKLGIDVRRYNNSLPAVEPQVTVDPVQTDTIIQDLEDTEGSRNVIENTNEKKNEENHNKTPVINPITNIVHRDLNSKHANGPAFSADIKICNNPAISVNKEINIKNNLNCDYKSIGNNMFACGLMRVQNAILIVIISLFPLLRGLLGKYGPLHCVKNAFGSGNRGSNPGMIFCLILSNKGAHLLV</sequence>
<keyword evidence="15" id="KW-1185">Reference proteome</keyword>
<keyword evidence="9" id="KW-0805">Transcription regulation</keyword>
<keyword evidence="3" id="KW-0808">Transferase</keyword>
<dbReference type="GO" id="GO:0008757">
    <property type="term" value="F:S-adenosylmethionine-dependent methyltransferase activity"/>
    <property type="evidence" value="ECO:0007669"/>
    <property type="project" value="UniProtKB-ARBA"/>
</dbReference>
<evidence type="ECO:0000256" key="6">
    <source>
        <dbReference type="ARBA" id="ARBA00022737"/>
    </source>
</evidence>
<dbReference type="Gene3D" id="2.170.270.10">
    <property type="entry name" value="SET domain"/>
    <property type="match status" value="1"/>
</dbReference>
<evidence type="ECO:0000256" key="4">
    <source>
        <dbReference type="ARBA" id="ARBA00022691"/>
    </source>
</evidence>
<dbReference type="CDD" id="cd19193">
    <property type="entry name" value="PR-SET_PRDM7_9"/>
    <property type="match status" value="1"/>
</dbReference>
<dbReference type="SMART" id="SM00317">
    <property type="entry name" value="SET"/>
    <property type="match status" value="1"/>
</dbReference>
<comment type="caution">
    <text evidence="14">The sequence shown here is derived from an EMBL/GenBank/DDBJ whole genome shotgun (WGS) entry which is preliminary data.</text>
</comment>
<gene>
    <name evidence="14" type="ORF">LNINA_LOCUS12233</name>
</gene>
<evidence type="ECO:0000313" key="15">
    <source>
        <dbReference type="Proteomes" id="UP001497472"/>
    </source>
</evidence>
<keyword evidence="11" id="KW-0804">Transcription</keyword>
<evidence type="ECO:0000256" key="10">
    <source>
        <dbReference type="ARBA" id="ARBA00023125"/>
    </source>
</evidence>
<dbReference type="SUPFAM" id="SSF82199">
    <property type="entry name" value="SET domain"/>
    <property type="match status" value="1"/>
</dbReference>
<dbReference type="InterPro" id="IPR046341">
    <property type="entry name" value="SET_dom_sf"/>
</dbReference>
<dbReference type="InterPro" id="IPR044417">
    <property type="entry name" value="PRDM7_9_PR-SET"/>
</dbReference>
<dbReference type="AlphaFoldDB" id="A0AAV1JXT9"/>
<keyword evidence="6" id="KW-0677">Repeat</keyword>
<keyword evidence="8" id="KW-0862">Zinc</keyword>
<organism evidence="14 15">
    <name type="scientific">Leptosia nina</name>
    <dbReference type="NCBI Taxonomy" id="320188"/>
    <lineage>
        <taxon>Eukaryota</taxon>
        <taxon>Metazoa</taxon>
        <taxon>Ecdysozoa</taxon>
        <taxon>Arthropoda</taxon>
        <taxon>Hexapoda</taxon>
        <taxon>Insecta</taxon>
        <taxon>Pterygota</taxon>
        <taxon>Neoptera</taxon>
        <taxon>Endopterygota</taxon>
        <taxon>Lepidoptera</taxon>
        <taxon>Glossata</taxon>
        <taxon>Ditrysia</taxon>
        <taxon>Papilionoidea</taxon>
        <taxon>Pieridae</taxon>
        <taxon>Pierinae</taxon>
        <taxon>Leptosia</taxon>
    </lineage>
</organism>
<evidence type="ECO:0000256" key="3">
    <source>
        <dbReference type="ARBA" id="ARBA00022679"/>
    </source>
</evidence>
<dbReference type="EMBL" id="CAVLEF010000215">
    <property type="protein sequence ID" value="CAK1553221.1"/>
    <property type="molecule type" value="Genomic_DNA"/>
</dbReference>
<protein>
    <recommendedName>
        <fullName evidence="13">SET domain-containing protein</fullName>
    </recommendedName>
</protein>
<reference evidence="14 15" key="1">
    <citation type="submission" date="2023-11" db="EMBL/GenBank/DDBJ databases">
        <authorList>
            <person name="Okamura Y."/>
        </authorList>
    </citation>
    <scope>NUCLEOTIDE SEQUENCE [LARGE SCALE GENOMIC DNA]</scope>
</reference>
<evidence type="ECO:0000256" key="8">
    <source>
        <dbReference type="ARBA" id="ARBA00022833"/>
    </source>
</evidence>
<evidence type="ECO:0000256" key="12">
    <source>
        <dbReference type="ARBA" id="ARBA00023242"/>
    </source>
</evidence>
<name>A0AAV1JXT9_9NEOP</name>
<dbReference type="Pfam" id="PF21549">
    <property type="entry name" value="PRDM2_PR"/>
    <property type="match status" value="1"/>
</dbReference>
<evidence type="ECO:0000259" key="13">
    <source>
        <dbReference type="PROSITE" id="PS50280"/>
    </source>
</evidence>
<dbReference type="InterPro" id="IPR050331">
    <property type="entry name" value="Zinc_finger"/>
</dbReference>
<dbReference type="PROSITE" id="PS50280">
    <property type="entry name" value="SET"/>
    <property type="match status" value="1"/>
</dbReference>
<evidence type="ECO:0000256" key="11">
    <source>
        <dbReference type="ARBA" id="ARBA00023163"/>
    </source>
</evidence>
<feature type="domain" description="SET" evidence="13">
    <location>
        <begin position="10"/>
        <end position="127"/>
    </location>
</feature>
<evidence type="ECO:0000256" key="1">
    <source>
        <dbReference type="ARBA" id="ARBA00004123"/>
    </source>
</evidence>